<feature type="signal peptide" evidence="1">
    <location>
        <begin position="1"/>
        <end position="27"/>
    </location>
</feature>
<evidence type="ECO:0000313" key="3">
    <source>
        <dbReference type="Proteomes" id="UP001501666"/>
    </source>
</evidence>
<accession>A0ABN3R7E6</accession>
<reference evidence="2 3" key="1">
    <citation type="journal article" date="2019" name="Int. J. Syst. Evol. Microbiol.">
        <title>The Global Catalogue of Microorganisms (GCM) 10K type strain sequencing project: providing services to taxonomists for standard genome sequencing and annotation.</title>
        <authorList>
            <consortium name="The Broad Institute Genomics Platform"/>
            <consortium name="The Broad Institute Genome Sequencing Center for Infectious Disease"/>
            <person name="Wu L."/>
            <person name="Ma J."/>
        </authorList>
    </citation>
    <scope>NUCLEOTIDE SEQUENCE [LARGE SCALE GENOMIC DNA]</scope>
    <source>
        <strain evidence="2 3">JCM 6835</strain>
    </source>
</reference>
<proteinExistence type="predicted"/>
<dbReference type="EMBL" id="BAAATE010000002">
    <property type="protein sequence ID" value="GAA2645686.1"/>
    <property type="molecule type" value="Genomic_DNA"/>
</dbReference>
<keyword evidence="3" id="KW-1185">Reference proteome</keyword>
<keyword evidence="1" id="KW-0732">Signal</keyword>
<dbReference type="RefSeq" id="WP_346143257.1">
    <property type="nucleotide sequence ID" value="NZ_BAAATE010000002.1"/>
</dbReference>
<comment type="caution">
    <text evidence="2">The sequence shown here is derived from an EMBL/GenBank/DDBJ whole genome shotgun (WGS) entry which is preliminary data.</text>
</comment>
<sequence length="108" mass="11752">MNSIMAMAMAMAIAIAMAMAMAMGDLAKQDETNKLVRLRDHLIDRGINAELRDGNSALLVHTPEPGLPVMVFVGYGGLYYSWQNANKRHRVDDPEGAAGALADHIKSR</sequence>
<organism evidence="2 3">
    <name type="scientific">Nonomuraea recticatena</name>
    <dbReference type="NCBI Taxonomy" id="46178"/>
    <lineage>
        <taxon>Bacteria</taxon>
        <taxon>Bacillati</taxon>
        <taxon>Actinomycetota</taxon>
        <taxon>Actinomycetes</taxon>
        <taxon>Streptosporangiales</taxon>
        <taxon>Streptosporangiaceae</taxon>
        <taxon>Nonomuraea</taxon>
    </lineage>
</organism>
<protein>
    <submittedName>
        <fullName evidence="2">Uncharacterized protein</fullName>
    </submittedName>
</protein>
<evidence type="ECO:0000313" key="2">
    <source>
        <dbReference type="EMBL" id="GAA2645686.1"/>
    </source>
</evidence>
<evidence type="ECO:0000256" key="1">
    <source>
        <dbReference type="SAM" id="SignalP"/>
    </source>
</evidence>
<feature type="chain" id="PRO_5046765757" evidence="1">
    <location>
        <begin position="28"/>
        <end position="108"/>
    </location>
</feature>
<name>A0ABN3R7E6_9ACTN</name>
<dbReference type="Proteomes" id="UP001501666">
    <property type="component" value="Unassembled WGS sequence"/>
</dbReference>
<gene>
    <name evidence="2" type="ORF">GCM10010412_007790</name>
</gene>